<dbReference type="GO" id="GO:0150094">
    <property type="term" value="P:amyloid-beta clearance by cellular catabolic process"/>
    <property type="evidence" value="ECO:0007669"/>
    <property type="project" value="TreeGrafter"/>
</dbReference>
<keyword evidence="22" id="KW-0564">Palmitate</keyword>
<dbReference type="GO" id="GO:0042953">
    <property type="term" value="P:lipoprotein transport"/>
    <property type="evidence" value="ECO:0007669"/>
    <property type="project" value="TreeGrafter"/>
</dbReference>
<evidence type="ECO:0000256" key="9">
    <source>
        <dbReference type="ARBA" id="ARBA00004651"/>
    </source>
</evidence>
<keyword evidence="19" id="KW-0333">Golgi apparatus</keyword>
<dbReference type="GO" id="GO:0005041">
    <property type="term" value="F:low-density lipoprotein particle receptor activity"/>
    <property type="evidence" value="ECO:0007669"/>
    <property type="project" value="TreeGrafter"/>
</dbReference>
<comment type="catalytic activity">
    <reaction evidence="5">
        <text>butanoate(out) = butanoate(in)</text>
        <dbReference type="Rhea" id="RHEA:45248"/>
        <dbReference type="ChEBI" id="CHEBI:17968"/>
    </reaction>
    <physiologicalReaction direction="left-to-right" evidence="5">
        <dbReference type="Rhea" id="RHEA:45249"/>
    </physiologicalReaction>
</comment>
<keyword evidence="16" id="KW-0832">Ubl conjugation</keyword>
<organism evidence="33 34">
    <name type="scientific">Pantherophis guttatus</name>
    <name type="common">Corn snake</name>
    <name type="synonym">Elaphe guttata</name>
    <dbReference type="NCBI Taxonomy" id="94885"/>
    <lineage>
        <taxon>Eukaryota</taxon>
        <taxon>Metazoa</taxon>
        <taxon>Chordata</taxon>
        <taxon>Craniata</taxon>
        <taxon>Vertebrata</taxon>
        <taxon>Euteleostomi</taxon>
        <taxon>Lepidosauria</taxon>
        <taxon>Squamata</taxon>
        <taxon>Bifurcata</taxon>
        <taxon>Unidentata</taxon>
        <taxon>Episquamata</taxon>
        <taxon>Toxicofera</taxon>
        <taxon>Serpentes</taxon>
        <taxon>Colubroidea</taxon>
        <taxon>Colubridae</taxon>
        <taxon>Colubrinae</taxon>
        <taxon>Pantherophis</taxon>
    </lineage>
</organism>
<evidence type="ECO:0000256" key="4">
    <source>
        <dbReference type="ARBA" id="ARBA00000996"/>
    </source>
</evidence>
<dbReference type="GO" id="GO:0019915">
    <property type="term" value="P:lipid storage"/>
    <property type="evidence" value="ECO:0007669"/>
    <property type="project" value="TreeGrafter"/>
</dbReference>
<dbReference type="GO" id="GO:0005901">
    <property type="term" value="C:caveola"/>
    <property type="evidence" value="ECO:0007669"/>
    <property type="project" value="TreeGrafter"/>
</dbReference>
<evidence type="ECO:0000256" key="29">
    <source>
        <dbReference type="ARBA" id="ARBA00031821"/>
    </source>
</evidence>
<reference evidence="34" key="1">
    <citation type="submission" date="2025-08" db="UniProtKB">
        <authorList>
            <consortium name="RefSeq"/>
        </authorList>
    </citation>
    <scope>IDENTIFICATION</scope>
    <source>
        <tissue evidence="34">Blood</tissue>
    </source>
</reference>
<dbReference type="PANTHER" id="PTHR11923:SF12">
    <property type="entry name" value="PLATELET GLYCOPROTEIN 4"/>
    <property type="match status" value="1"/>
</dbReference>
<evidence type="ECO:0000256" key="21">
    <source>
        <dbReference type="ARBA" id="ARBA00023136"/>
    </source>
</evidence>
<keyword evidence="15 32" id="KW-0812">Transmembrane</keyword>
<evidence type="ECO:0000256" key="15">
    <source>
        <dbReference type="ARBA" id="ARBA00022692"/>
    </source>
</evidence>
<keyword evidence="24" id="KW-0675">Receptor</keyword>
<evidence type="ECO:0000256" key="28">
    <source>
        <dbReference type="ARBA" id="ARBA00029966"/>
    </source>
</evidence>
<dbReference type="GO" id="GO:0009986">
    <property type="term" value="C:cell surface"/>
    <property type="evidence" value="ECO:0007669"/>
    <property type="project" value="TreeGrafter"/>
</dbReference>
<dbReference type="GO" id="GO:0005794">
    <property type="term" value="C:Golgi apparatus"/>
    <property type="evidence" value="ECO:0007669"/>
    <property type="project" value="UniProtKB-SubCell"/>
</dbReference>
<comment type="catalytic activity">
    <reaction evidence="2">
        <text>(9Z)-octadecenoate(out) = (9Z)-octadecenoate(in)</text>
        <dbReference type="Rhea" id="RHEA:33655"/>
        <dbReference type="ChEBI" id="CHEBI:30823"/>
    </reaction>
    <physiologicalReaction direction="left-to-right" evidence="2">
        <dbReference type="Rhea" id="RHEA:33656"/>
    </physiologicalReaction>
</comment>
<dbReference type="GeneID" id="117677563"/>
<evidence type="ECO:0000256" key="22">
    <source>
        <dbReference type="ARBA" id="ARBA00023139"/>
    </source>
</evidence>
<comment type="similarity">
    <text evidence="10">Belongs to the CD36 family.</text>
</comment>
<keyword evidence="25" id="KW-0325">Glycoprotein</keyword>
<keyword evidence="18 32" id="KW-1133">Transmembrane helix</keyword>
<feature type="transmembrane region" description="Helical" evidence="32">
    <location>
        <begin position="7"/>
        <end position="27"/>
    </location>
</feature>
<dbReference type="Pfam" id="PF01130">
    <property type="entry name" value="CD36"/>
    <property type="match status" value="1"/>
</dbReference>
<comment type="catalytic activity">
    <reaction evidence="4">
        <text>tetradecanoate(out) = tetradecanoate(in)</text>
        <dbReference type="Rhea" id="RHEA:45252"/>
        <dbReference type="ChEBI" id="CHEBI:30807"/>
    </reaction>
    <physiologicalReaction direction="left-to-right" evidence="4">
        <dbReference type="Rhea" id="RHEA:45253"/>
    </physiologicalReaction>
</comment>
<sequence>MGCNKNCGLLTGTIIGAALAILGGILIPVGNNLIEDTVEKEAVIEKGTTAYENWVVPGSPIYRQFWLFDVQNPEEVMMNGSNPILKQKGPYTYRMRYKPKENITEHDDATLSYHLENIVLFQPELSNGLESDNITTVNFAVVTAPVLYPSLSQILNMLIQRSKSKLLQTRTVKEILWGYTDPFLELISFPNIDKVVGIFHPYNETFDGPYRINSGKDDIKKVGIIQSYKNNRSFSATFDREKTVKGIPLYHFVIPPSTFASPVNNPDNICFCTESEISQNCTLNGILDLGPCKEGRPVYITLPHFLHASSKLFQFVDGLKPDEEEHKTFLDVEPTTGFTLHYAKRLQINMLVRQNSKITVLQNIKHHFIFPVLWMNETAIISDEKAELFRSKVTDKIKLLNISQIVLISLGSVMFLGFLIAVCACKKTSPK</sequence>
<evidence type="ECO:0000256" key="31">
    <source>
        <dbReference type="ARBA" id="ARBA00032780"/>
    </source>
</evidence>
<evidence type="ECO:0000256" key="30">
    <source>
        <dbReference type="ARBA" id="ARBA00032188"/>
    </source>
</evidence>
<gene>
    <name evidence="34" type="primary">LOC117677563</name>
</gene>
<dbReference type="GO" id="GO:0006898">
    <property type="term" value="P:receptor-mediated endocytosis"/>
    <property type="evidence" value="ECO:0007669"/>
    <property type="project" value="TreeGrafter"/>
</dbReference>
<evidence type="ECO:0000313" key="34">
    <source>
        <dbReference type="RefSeq" id="XP_034293762.1"/>
    </source>
</evidence>
<feature type="transmembrane region" description="Helical" evidence="32">
    <location>
        <begin position="405"/>
        <end position="425"/>
    </location>
</feature>
<keyword evidence="21 32" id="KW-0472">Membrane</keyword>
<evidence type="ECO:0000256" key="6">
    <source>
        <dbReference type="ARBA" id="ARBA00004221"/>
    </source>
</evidence>
<comment type="catalytic activity">
    <reaction evidence="27">
        <text>tetracosanoate(out) = tetracosanoate(in)</text>
        <dbReference type="Rhea" id="RHEA:45260"/>
        <dbReference type="ChEBI" id="CHEBI:31014"/>
    </reaction>
    <physiologicalReaction direction="left-to-right" evidence="27">
        <dbReference type="Rhea" id="RHEA:45261"/>
    </physiologicalReaction>
</comment>
<evidence type="ECO:0000256" key="25">
    <source>
        <dbReference type="ARBA" id="ARBA00023180"/>
    </source>
</evidence>
<dbReference type="GO" id="GO:0007155">
    <property type="term" value="P:cell adhesion"/>
    <property type="evidence" value="ECO:0007669"/>
    <property type="project" value="UniProtKB-KW"/>
</dbReference>
<dbReference type="PRINTS" id="PR01610">
    <property type="entry name" value="CD36ANTIGEN"/>
</dbReference>
<accession>A0A6P9DD97</accession>
<dbReference type="GO" id="GO:0030169">
    <property type="term" value="F:low-density lipoprotein particle binding"/>
    <property type="evidence" value="ECO:0007669"/>
    <property type="project" value="TreeGrafter"/>
</dbReference>
<keyword evidence="26" id="KW-0449">Lipoprotein</keyword>
<evidence type="ECO:0000256" key="12">
    <source>
        <dbReference type="ARBA" id="ARBA00022448"/>
    </source>
</evidence>
<dbReference type="RefSeq" id="XP_034293762.1">
    <property type="nucleotide sequence ID" value="XM_034437871.2"/>
</dbReference>
<evidence type="ECO:0000256" key="18">
    <source>
        <dbReference type="ARBA" id="ARBA00022989"/>
    </source>
</evidence>
<comment type="catalytic activity">
    <reaction evidence="3">
        <text>hexadecanoate(out) = hexadecanoate(in)</text>
        <dbReference type="Rhea" id="RHEA:45256"/>
        <dbReference type="ChEBI" id="CHEBI:7896"/>
    </reaction>
    <physiologicalReaction direction="left-to-right" evidence="3">
        <dbReference type="Rhea" id="RHEA:45257"/>
    </physiologicalReaction>
</comment>
<keyword evidence="12" id="KW-0813">Transport</keyword>
<dbReference type="InterPro" id="IPR002159">
    <property type="entry name" value="CD36_fam"/>
</dbReference>
<comment type="subcellular location">
    <subcellularLocation>
        <location evidence="6">Apical cell membrane</location>
    </subcellularLocation>
    <subcellularLocation>
        <location evidence="9">Cell membrane</location>
        <topology evidence="9">Multi-pass membrane protein</topology>
    </subcellularLocation>
    <subcellularLocation>
        <location evidence="8">Golgi apparatus</location>
    </subcellularLocation>
    <subcellularLocation>
        <location evidence="7">Membrane raft</location>
    </subcellularLocation>
</comment>
<keyword evidence="20" id="KW-0445">Lipid transport</keyword>
<evidence type="ECO:0000256" key="14">
    <source>
        <dbReference type="ARBA" id="ARBA00022499"/>
    </source>
</evidence>
<evidence type="ECO:0000256" key="5">
    <source>
        <dbReference type="ARBA" id="ARBA00001892"/>
    </source>
</evidence>
<dbReference type="GO" id="GO:0044539">
    <property type="term" value="P:long-chain fatty acid import into cell"/>
    <property type="evidence" value="ECO:0007669"/>
    <property type="project" value="TreeGrafter"/>
</dbReference>
<proteinExistence type="inferred from homology"/>
<evidence type="ECO:0000313" key="33">
    <source>
        <dbReference type="Proteomes" id="UP001652622"/>
    </source>
</evidence>
<evidence type="ECO:0000256" key="3">
    <source>
        <dbReference type="ARBA" id="ARBA00000934"/>
    </source>
</evidence>
<comment type="catalytic activity">
    <reaction evidence="1">
        <text>(9Z,12Z)-octadecadienoate(out) = (9Z,12Z)-octadecadienoate(in)</text>
        <dbReference type="Rhea" id="RHEA:45264"/>
        <dbReference type="ChEBI" id="CHEBI:30245"/>
    </reaction>
    <physiologicalReaction direction="left-to-right" evidence="1">
        <dbReference type="Rhea" id="RHEA:45265"/>
    </physiologicalReaction>
</comment>
<keyword evidence="14" id="KW-1017">Isopeptide bond</keyword>
<evidence type="ECO:0000256" key="17">
    <source>
        <dbReference type="ARBA" id="ARBA00022889"/>
    </source>
</evidence>
<evidence type="ECO:0000256" key="32">
    <source>
        <dbReference type="SAM" id="Phobius"/>
    </source>
</evidence>
<evidence type="ECO:0000256" key="10">
    <source>
        <dbReference type="ARBA" id="ARBA00010532"/>
    </source>
</evidence>
<evidence type="ECO:0000256" key="7">
    <source>
        <dbReference type="ARBA" id="ARBA00004285"/>
    </source>
</evidence>
<dbReference type="Proteomes" id="UP001652622">
    <property type="component" value="Unplaced"/>
</dbReference>
<evidence type="ECO:0000256" key="19">
    <source>
        <dbReference type="ARBA" id="ARBA00023034"/>
    </source>
</evidence>
<keyword evidence="33" id="KW-1185">Reference proteome</keyword>
<keyword evidence="17" id="KW-0130">Cell adhesion</keyword>
<evidence type="ECO:0000256" key="8">
    <source>
        <dbReference type="ARBA" id="ARBA00004555"/>
    </source>
</evidence>
<evidence type="ECO:0000256" key="24">
    <source>
        <dbReference type="ARBA" id="ARBA00023170"/>
    </source>
</evidence>
<protein>
    <recommendedName>
        <fullName evidence="11">Platelet glycoprotein 4</fullName>
    </recommendedName>
    <alternativeName>
        <fullName evidence="31">Glycoprotein IIIb</fullName>
    </alternativeName>
    <alternativeName>
        <fullName evidence="29">PAS IV</fullName>
    </alternativeName>
    <alternativeName>
        <fullName evidence="30">PAS-4</fullName>
    </alternativeName>
    <alternativeName>
        <fullName evidence="28">Platelet glycoprotein IV</fullName>
    </alternativeName>
</protein>
<dbReference type="PRINTS" id="PR01609">
    <property type="entry name" value="CD36FAMILY"/>
</dbReference>
<evidence type="ECO:0000256" key="27">
    <source>
        <dbReference type="ARBA" id="ARBA00023949"/>
    </source>
</evidence>
<dbReference type="PANTHER" id="PTHR11923">
    <property type="entry name" value="SCAVENGER RECEPTOR CLASS B TYPE-1 SR-B1"/>
    <property type="match status" value="1"/>
</dbReference>
<dbReference type="GO" id="GO:0005044">
    <property type="term" value="F:scavenger receptor activity"/>
    <property type="evidence" value="ECO:0007669"/>
    <property type="project" value="TreeGrafter"/>
</dbReference>
<dbReference type="GO" id="GO:0034383">
    <property type="term" value="P:low-density lipoprotein particle clearance"/>
    <property type="evidence" value="ECO:0007669"/>
    <property type="project" value="TreeGrafter"/>
</dbReference>
<evidence type="ECO:0000256" key="11">
    <source>
        <dbReference type="ARBA" id="ARBA00020772"/>
    </source>
</evidence>
<dbReference type="AlphaFoldDB" id="A0A6P9DD97"/>
<evidence type="ECO:0000256" key="13">
    <source>
        <dbReference type="ARBA" id="ARBA00022475"/>
    </source>
</evidence>
<keyword evidence="23" id="KW-1015">Disulfide bond</keyword>
<evidence type="ECO:0000256" key="23">
    <source>
        <dbReference type="ARBA" id="ARBA00023157"/>
    </source>
</evidence>
<evidence type="ECO:0000256" key="1">
    <source>
        <dbReference type="ARBA" id="ARBA00000542"/>
    </source>
</evidence>
<dbReference type="InterPro" id="IPR005428">
    <property type="entry name" value="CD36/SCARB1/SNMP1"/>
</dbReference>
<evidence type="ECO:0000256" key="20">
    <source>
        <dbReference type="ARBA" id="ARBA00023055"/>
    </source>
</evidence>
<name>A0A6P9DD97_PANGU</name>
<evidence type="ECO:0000256" key="2">
    <source>
        <dbReference type="ARBA" id="ARBA00000626"/>
    </source>
</evidence>
<dbReference type="GO" id="GO:0016324">
    <property type="term" value="C:apical plasma membrane"/>
    <property type="evidence" value="ECO:0007669"/>
    <property type="project" value="UniProtKB-SubCell"/>
</dbReference>
<evidence type="ECO:0000256" key="26">
    <source>
        <dbReference type="ARBA" id="ARBA00023288"/>
    </source>
</evidence>
<keyword evidence="13" id="KW-1003">Cell membrane</keyword>
<evidence type="ECO:0000256" key="16">
    <source>
        <dbReference type="ARBA" id="ARBA00022843"/>
    </source>
</evidence>